<keyword evidence="8" id="KW-1185">Reference proteome</keyword>
<accession>A0ABX0ZPL4</accession>
<evidence type="ECO:0000256" key="2">
    <source>
        <dbReference type="ARBA" id="ARBA00023125"/>
    </source>
</evidence>
<sequence>MTTPTDDPDDPGSAGPRRRGRPPVLSRQRIVAAAREVADAEGLDRLTVRRVADVLGGGQASLYRHISDRGELLGLLAHDVAVSLPVGEAPGRSPQAMASYWQQAHVFLAAHPWAPRIIAGGEYVLPEAAPFAARALEGLAELGLPGHEAFRAYRAAWNLMLGHLLNAHPVGHHAARTRGDSRDGGDPGQDGAQDDFLWSLERLLQGILAATAGRPAGGRAGDTP</sequence>
<dbReference type="Proteomes" id="UP000734511">
    <property type="component" value="Unassembled WGS sequence"/>
</dbReference>
<comment type="caution">
    <text evidence="7">The sequence shown here is derived from an EMBL/GenBank/DDBJ whole genome shotgun (WGS) entry which is preliminary data.</text>
</comment>
<dbReference type="PANTHER" id="PTHR30055:SF151">
    <property type="entry name" value="TRANSCRIPTIONAL REGULATORY PROTEIN"/>
    <property type="match status" value="1"/>
</dbReference>
<dbReference type="PROSITE" id="PS50977">
    <property type="entry name" value="HTH_TETR_2"/>
    <property type="match status" value="1"/>
</dbReference>
<keyword evidence="2 4" id="KW-0238">DNA-binding</keyword>
<evidence type="ECO:0000313" key="8">
    <source>
        <dbReference type="Proteomes" id="UP000734511"/>
    </source>
</evidence>
<dbReference type="InterPro" id="IPR001647">
    <property type="entry name" value="HTH_TetR"/>
</dbReference>
<gene>
    <name evidence="7" type="ORF">HCN08_09135</name>
</gene>
<evidence type="ECO:0000256" key="1">
    <source>
        <dbReference type="ARBA" id="ARBA00023015"/>
    </source>
</evidence>
<keyword evidence="1" id="KW-0805">Transcription regulation</keyword>
<feature type="region of interest" description="Disordered" evidence="5">
    <location>
        <begin position="1"/>
        <end position="26"/>
    </location>
</feature>
<dbReference type="InterPro" id="IPR009057">
    <property type="entry name" value="Homeodomain-like_sf"/>
</dbReference>
<evidence type="ECO:0000256" key="4">
    <source>
        <dbReference type="PROSITE-ProRule" id="PRU00335"/>
    </source>
</evidence>
<feature type="domain" description="HTH tetR-type" evidence="6">
    <location>
        <begin position="24"/>
        <end position="84"/>
    </location>
</feature>
<dbReference type="Gene3D" id="1.10.357.10">
    <property type="entry name" value="Tetracycline Repressor, domain 2"/>
    <property type="match status" value="1"/>
</dbReference>
<dbReference type="SUPFAM" id="SSF46689">
    <property type="entry name" value="Homeodomain-like"/>
    <property type="match status" value="1"/>
</dbReference>
<feature type="compositionally biased region" description="Acidic residues" evidence="5">
    <location>
        <begin position="1"/>
        <end position="10"/>
    </location>
</feature>
<proteinExistence type="predicted"/>
<feature type="region of interest" description="Disordered" evidence="5">
    <location>
        <begin position="172"/>
        <end position="192"/>
    </location>
</feature>
<dbReference type="EMBL" id="JAATEJ010000005">
    <property type="protein sequence ID" value="NJP43561.1"/>
    <property type="molecule type" value="Genomic_DNA"/>
</dbReference>
<reference evidence="7 8" key="1">
    <citation type="submission" date="2020-03" db="EMBL/GenBank/DDBJ databases">
        <title>WGS of actinomycetes isolated from Thailand.</title>
        <authorList>
            <person name="Thawai C."/>
        </authorList>
    </citation>
    <scope>NUCLEOTIDE SEQUENCE [LARGE SCALE GENOMIC DNA]</scope>
    <source>
        <strain evidence="7 8">PRB2-1</strain>
    </source>
</reference>
<dbReference type="PANTHER" id="PTHR30055">
    <property type="entry name" value="HTH-TYPE TRANSCRIPTIONAL REGULATOR RUTR"/>
    <property type="match status" value="1"/>
</dbReference>
<evidence type="ECO:0000256" key="3">
    <source>
        <dbReference type="ARBA" id="ARBA00023163"/>
    </source>
</evidence>
<dbReference type="RefSeq" id="WP_167982429.1">
    <property type="nucleotide sequence ID" value="NZ_JAATEJ010000005.1"/>
</dbReference>
<protein>
    <submittedName>
        <fullName evidence="7">TetR/AcrR family transcriptional regulator</fullName>
    </submittedName>
</protein>
<evidence type="ECO:0000256" key="5">
    <source>
        <dbReference type="SAM" id="MobiDB-lite"/>
    </source>
</evidence>
<dbReference type="InterPro" id="IPR050109">
    <property type="entry name" value="HTH-type_TetR-like_transc_reg"/>
</dbReference>
<keyword evidence="3" id="KW-0804">Transcription</keyword>
<dbReference type="InterPro" id="IPR036271">
    <property type="entry name" value="Tet_transcr_reg_TetR-rel_C_sf"/>
</dbReference>
<dbReference type="SUPFAM" id="SSF48498">
    <property type="entry name" value="Tetracyclin repressor-like, C-terminal domain"/>
    <property type="match status" value="1"/>
</dbReference>
<organism evidence="7 8">
    <name type="scientific">Actinacidiphila epipremni</name>
    <dbReference type="NCBI Taxonomy" id="2053013"/>
    <lineage>
        <taxon>Bacteria</taxon>
        <taxon>Bacillati</taxon>
        <taxon>Actinomycetota</taxon>
        <taxon>Actinomycetes</taxon>
        <taxon>Kitasatosporales</taxon>
        <taxon>Streptomycetaceae</taxon>
        <taxon>Actinacidiphila</taxon>
    </lineage>
</organism>
<dbReference type="Pfam" id="PF00440">
    <property type="entry name" value="TetR_N"/>
    <property type="match status" value="1"/>
</dbReference>
<name>A0ABX0ZPL4_9ACTN</name>
<evidence type="ECO:0000259" key="6">
    <source>
        <dbReference type="PROSITE" id="PS50977"/>
    </source>
</evidence>
<evidence type="ECO:0000313" key="7">
    <source>
        <dbReference type="EMBL" id="NJP43561.1"/>
    </source>
</evidence>
<feature type="DNA-binding region" description="H-T-H motif" evidence="4">
    <location>
        <begin position="47"/>
        <end position="66"/>
    </location>
</feature>